<dbReference type="AlphaFoldDB" id="X1HVV8"/>
<reference evidence="1" key="1">
    <citation type="journal article" date="2014" name="Front. Microbiol.">
        <title>High frequency of phylogenetically diverse reductive dehalogenase-homologous genes in deep subseafloor sedimentary metagenomes.</title>
        <authorList>
            <person name="Kawai M."/>
            <person name="Futagami T."/>
            <person name="Toyoda A."/>
            <person name="Takaki Y."/>
            <person name="Nishi S."/>
            <person name="Hori S."/>
            <person name="Arai W."/>
            <person name="Tsubouchi T."/>
            <person name="Morono Y."/>
            <person name="Uchiyama I."/>
            <person name="Ito T."/>
            <person name="Fujiyama A."/>
            <person name="Inagaki F."/>
            <person name="Takami H."/>
        </authorList>
    </citation>
    <scope>NUCLEOTIDE SEQUENCE</scope>
    <source>
        <strain evidence="1">Expedition CK06-06</strain>
    </source>
</reference>
<accession>X1HVV8</accession>
<name>X1HVV8_9ZZZZ</name>
<dbReference type="EMBL" id="BARU01023115">
    <property type="protein sequence ID" value="GAH49433.1"/>
    <property type="molecule type" value="Genomic_DNA"/>
</dbReference>
<comment type="caution">
    <text evidence="1">The sequence shown here is derived from an EMBL/GenBank/DDBJ whole genome shotgun (WGS) entry which is preliminary data.</text>
</comment>
<organism evidence="1">
    <name type="scientific">marine sediment metagenome</name>
    <dbReference type="NCBI Taxonomy" id="412755"/>
    <lineage>
        <taxon>unclassified sequences</taxon>
        <taxon>metagenomes</taxon>
        <taxon>ecological metagenomes</taxon>
    </lineage>
</organism>
<sequence length="84" mass="9878">MTVSPNQDFERILQDNLKSELDWLVDEFEMLFKNKKEVSKEEISLGNQILDNVIDNIKTNNNEELLNLLAITLNKIESTYPEFF</sequence>
<evidence type="ECO:0000313" key="1">
    <source>
        <dbReference type="EMBL" id="GAH49433.1"/>
    </source>
</evidence>
<gene>
    <name evidence="1" type="ORF">S03H2_37544</name>
</gene>
<proteinExistence type="predicted"/>
<protein>
    <submittedName>
        <fullName evidence="1">Uncharacterized protein</fullName>
    </submittedName>
</protein>